<keyword evidence="10" id="KW-0198">Cysteine biosynthesis</keyword>
<dbReference type="PANTHER" id="PTHR37468:SF1">
    <property type="entry name" value="SULFATE TRANSPORTER CYSZ"/>
    <property type="match status" value="1"/>
</dbReference>
<evidence type="ECO:0000313" key="12">
    <source>
        <dbReference type="EMBL" id="MFK4753028.1"/>
    </source>
</evidence>
<dbReference type="InterPro" id="IPR050480">
    <property type="entry name" value="CysZ-like"/>
</dbReference>
<evidence type="ECO:0000256" key="7">
    <source>
        <dbReference type="ARBA" id="ARBA00022989"/>
    </source>
</evidence>
<evidence type="ECO:0000256" key="9">
    <source>
        <dbReference type="ARBA" id="ARBA00023136"/>
    </source>
</evidence>
<gene>
    <name evidence="12" type="primary">cysZ</name>
    <name evidence="12" type="ORF">WG929_11455</name>
</gene>
<evidence type="ECO:0000313" key="13">
    <source>
        <dbReference type="Proteomes" id="UP001620597"/>
    </source>
</evidence>
<keyword evidence="9 11" id="KW-0472">Membrane</keyword>
<dbReference type="EMBL" id="JBBKTX010000013">
    <property type="protein sequence ID" value="MFK4753028.1"/>
    <property type="molecule type" value="Genomic_DNA"/>
</dbReference>
<keyword evidence="4" id="KW-0997">Cell inner membrane</keyword>
<evidence type="ECO:0000256" key="8">
    <source>
        <dbReference type="ARBA" id="ARBA00023032"/>
    </source>
</evidence>
<feature type="transmembrane region" description="Helical" evidence="11">
    <location>
        <begin position="203"/>
        <end position="227"/>
    </location>
</feature>
<dbReference type="RefSeq" id="WP_416206128.1">
    <property type="nucleotide sequence ID" value="NZ_JBBKTX010000013.1"/>
</dbReference>
<feature type="transmembrane region" description="Helical" evidence="11">
    <location>
        <begin position="67"/>
        <end position="99"/>
    </location>
</feature>
<protein>
    <submittedName>
        <fullName evidence="12">Sulfate transporter CysZ</fullName>
    </submittedName>
</protein>
<keyword evidence="6 11" id="KW-0812">Transmembrane</keyword>
<evidence type="ECO:0000256" key="2">
    <source>
        <dbReference type="ARBA" id="ARBA00022448"/>
    </source>
</evidence>
<evidence type="ECO:0000256" key="1">
    <source>
        <dbReference type="ARBA" id="ARBA00004141"/>
    </source>
</evidence>
<dbReference type="PANTHER" id="PTHR37468">
    <property type="entry name" value="SULFATE TRANSPORTER CYSZ"/>
    <property type="match status" value="1"/>
</dbReference>
<organism evidence="12 13">
    <name type="scientific">Oceanobacter antarcticus</name>
    <dbReference type="NCBI Taxonomy" id="3133425"/>
    <lineage>
        <taxon>Bacteria</taxon>
        <taxon>Pseudomonadati</taxon>
        <taxon>Pseudomonadota</taxon>
        <taxon>Gammaproteobacteria</taxon>
        <taxon>Oceanospirillales</taxon>
        <taxon>Oceanospirillaceae</taxon>
        <taxon>Oceanobacter</taxon>
    </lineage>
</organism>
<keyword evidence="13" id="KW-1185">Reference proteome</keyword>
<evidence type="ECO:0000256" key="5">
    <source>
        <dbReference type="ARBA" id="ARBA00022605"/>
    </source>
</evidence>
<accession>A0ABW8NJ78</accession>
<keyword evidence="8" id="KW-0764">Sulfate transport</keyword>
<comment type="caution">
    <text evidence="12">The sequence shown here is derived from an EMBL/GenBank/DDBJ whole genome shotgun (WGS) entry which is preliminary data.</text>
</comment>
<reference evidence="12 13" key="1">
    <citation type="submission" date="2024-03" db="EMBL/GenBank/DDBJ databases">
        <title>High-quality draft genome sequence of Oceanobacter sp. wDCs-4.</title>
        <authorList>
            <person name="Dong C."/>
        </authorList>
    </citation>
    <scope>NUCLEOTIDE SEQUENCE [LARGE SCALE GENOMIC DNA]</scope>
    <source>
        <strain evidence="13">wDCs-4</strain>
    </source>
</reference>
<dbReference type="Pfam" id="PF07264">
    <property type="entry name" value="EI24"/>
    <property type="match status" value="1"/>
</dbReference>
<proteinExistence type="predicted"/>
<evidence type="ECO:0000256" key="3">
    <source>
        <dbReference type="ARBA" id="ARBA00022475"/>
    </source>
</evidence>
<comment type="subcellular location">
    <subcellularLocation>
        <location evidence="1">Membrane</location>
        <topology evidence="1">Multi-pass membrane protein</topology>
    </subcellularLocation>
</comment>
<dbReference type="NCBIfam" id="NF003433">
    <property type="entry name" value="PRK04949.1"/>
    <property type="match status" value="1"/>
</dbReference>
<sequence>MKDNLLIGAGYLWRGFTLLNEPGIRRYVWLPILINLVLLALGIYWLVESVTSWEWLDSGWFGWLAWLVVPLMLLLSTLISGYLFSAVLLLLASPFYGLLAGKIERRQGHVVEDESIAALIPRTLMRELVKMGYYLPRYLLLLLLSFVPGLNLLMPLAWFWFGSWVMALQYSDYTLDNQQQDFRASREQVATQRWTAWGFGASVSVLMTIPLLNCLVPPAAVIGATLWQLQRQSDQSRLS</sequence>
<keyword evidence="3" id="KW-1003">Cell membrane</keyword>
<keyword evidence="5" id="KW-0028">Amino-acid biosynthesis</keyword>
<evidence type="ECO:0000256" key="4">
    <source>
        <dbReference type="ARBA" id="ARBA00022519"/>
    </source>
</evidence>
<evidence type="ECO:0000256" key="11">
    <source>
        <dbReference type="SAM" id="Phobius"/>
    </source>
</evidence>
<evidence type="ECO:0000256" key="6">
    <source>
        <dbReference type="ARBA" id="ARBA00022692"/>
    </source>
</evidence>
<dbReference type="InterPro" id="IPR059112">
    <property type="entry name" value="CysZ/EI24"/>
</dbReference>
<keyword evidence="7 11" id="KW-1133">Transmembrane helix</keyword>
<dbReference type="Proteomes" id="UP001620597">
    <property type="component" value="Unassembled WGS sequence"/>
</dbReference>
<name>A0ABW8NJ78_9GAMM</name>
<keyword evidence="2" id="KW-0813">Transport</keyword>
<feature type="transmembrane region" description="Helical" evidence="11">
    <location>
        <begin position="138"/>
        <end position="161"/>
    </location>
</feature>
<evidence type="ECO:0000256" key="10">
    <source>
        <dbReference type="ARBA" id="ARBA00023192"/>
    </source>
</evidence>
<feature type="transmembrane region" description="Helical" evidence="11">
    <location>
        <begin position="27"/>
        <end position="47"/>
    </location>
</feature>